<keyword evidence="3" id="KW-0804">Transcription</keyword>
<evidence type="ECO:0000256" key="2">
    <source>
        <dbReference type="ARBA" id="ARBA00023125"/>
    </source>
</evidence>
<keyword evidence="2" id="KW-0238">DNA-binding</keyword>
<dbReference type="InterPro" id="IPR051011">
    <property type="entry name" value="Metal_resp_trans_reg"/>
</dbReference>
<dbReference type="NCBIfam" id="NF033788">
    <property type="entry name" value="HTH_metalloreg"/>
    <property type="match status" value="1"/>
</dbReference>
<accession>A0ABM8UCY7</accession>
<dbReference type="Proteomes" id="UP000680116">
    <property type="component" value="Chromosome"/>
</dbReference>
<evidence type="ECO:0000259" key="4">
    <source>
        <dbReference type="PROSITE" id="PS50987"/>
    </source>
</evidence>
<dbReference type="CDD" id="cd00090">
    <property type="entry name" value="HTH_ARSR"/>
    <property type="match status" value="1"/>
</dbReference>
<dbReference type="PANTHER" id="PTHR43132:SF2">
    <property type="entry name" value="ARSENICAL RESISTANCE OPERON REPRESSOR ARSR-RELATED"/>
    <property type="match status" value="1"/>
</dbReference>
<dbReference type="InterPro" id="IPR011991">
    <property type="entry name" value="ArsR-like_HTH"/>
</dbReference>
<dbReference type="Pfam" id="PF01022">
    <property type="entry name" value="HTH_5"/>
    <property type="match status" value="1"/>
</dbReference>
<organism evidence="5 6">
    <name type="scientific">Novilysobacter luteus</name>
    <dbReference type="NCBI Taxonomy" id="2822368"/>
    <lineage>
        <taxon>Bacteria</taxon>
        <taxon>Pseudomonadati</taxon>
        <taxon>Pseudomonadota</taxon>
        <taxon>Gammaproteobacteria</taxon>
        <taxon>Lysobacterales</taxon>
        <taxon>Lysobacteraceae</taxon>
        <taxon>Novilysobacter</taxon>
    </lineage>
</organism>
<keyword evidence="6" id="KW-1185">Reference proteome</keyword>
<dbReference type="Gene3D" id="1.10.10.10">
    <property type="entry name" value="Winged helix-like DNA-binding domain superfamily/Winged helix DNA-binding domain"/>
    <property type="match status" value="1"/>
</dbReference>
<keyword evidence="1" id="KW-0805">Transcription regulation</keyword>
<protein>
    <submittedName>
        <fullName evidence="5">Biofilm growth-associated repressor</fullName>
    </submittedName>
</protein>
<evidence type="ECO:0000313" key="6">
    <source>
        <dbReference type="Proteomes" id="UP000680116"/>
    </source>
</evidence>
<reference evidence="5 6" key="1">
    <citation type="submission" date="2021-04" db="EMBL/GenBank/DDBJ databases">
        <authorList>
            <person name="Rodrigo-Torres L."/>
            <person name="Arahal R. D."/>
            <person name="Lucena T."/>
        </authorList>
    </citation>
    <scope>NUCLEOTIDE SEQUENCE [LARGE SCALE GENOMIC DNA]</scope>
    <source>
        <strain evidence="5 6">CECT 30171</strain>
    </source>
</reference>
<proteinExistence type="predicted"/>
<dbReference type="PROSITE" id="PS50987">
    <property type="entry name" value="HTH_ARSR_2"/>
    <property type="match status" value="1"/>
</dbReference>
<dbReference type="PANTHER" id="PTHR43132">
    <property type="entry name" value="ARSENICAL RESISTANCE OPERON REPRESSOR ARSR-RELATED"/>
    <property type="match status" value="1"/>
</dbReference>
<gene>
    <name evidence="5" type="primary">bigR</name>
    <name evidence="5" type="ORF">LYB30171_00493</name>
</gene>
<evidence type="ECO:0000313" key="5">
    <source>
        <dbReference type="EMBL" id="CAG4969442.1"/>
    </source>
</evidence>
<dbReference type="InterPro" id="IPR036390">
    <property type="entry name" value="WH_DNA-bd_sf"/>
</dbReference>
<dbReference type="PRINTS" id="PR00778">
    <property type="entry name" value="HTHARSR"/>
</dbReference>
<dbReference type="EMBL" id="OU015430">
    <property type="protein sequence ID" value="CAG4969442.1"/>
    <property type="molecule type" value="Genomic_DNA"/>
</dbReference>
<dbReference type="SUPFAM" id="SSF46785">
    <property type="entry name" value="Winged helix' DNA-binding domain"/>
    <property type="match status" value="1"/>
</dbReference>
<sequence>MPMNTAPASVPRRSLPSIEEMARHADQAAALLKALAHPARLLVLCQLVEGERSVGELQPITGLSMSALSQHLAVLREMALVTTRREAQTIFYSMAPGPAASVLDVLYAAYCGQQEVAQ</sequence>
<dbReference type="InterPro" id="IPR036388">
    <property type="entry name" value="WH-like_DNA-bd_sf"/>
</dbReference>
<feature type="domain" description="HTH arsR-type" evidence="4">
    <location>
        <begin position="18"/>
        <end position="117"/>
    </location>
</feature>
<evidence type="ECO:0000256" key="3">
    <source>
        <dbReference type="ARBA" id="ARBA00023163"/>
    </source>
</evidence>
<dbReference type="SMART" id="SM00418">
    <property type="entry name" value="HTH_ARSR"/>
    <property type="match status" value="1"/>
</dbReference>
<dbReference type="InterPro" id="IPR001845">
    <property type="entry name" value="HTH_ArsR_DNA-bd_dom"/>
</dbReference>
<name>A0ABM8UCY7_9GAMM</name>
<evidence type="ECO:0000256" key="1">
    <source>
        <dbReference type="ARBA" id="ARBA00023015"/>
    </source>
</evidence>